<feature type="compositionally biased region" description="Polar residues" evidence="4">
    <location>
        <begin position="175"/>
        <end position="194"/>
    </location>
</feature>
<proteinExistence type="predicted"/>
<organism evidence="6 7">
    <name type="scientific">Mycena pura</name>
    <dbReference type="NCBI Taxonomy" id="153505"/>
    <lineage>
        <taxon>Eukaryota</taxon>
        <taxon>Fungi</taxon>
        <taxon>Dikarya</taxon>
        <taxon>Basidiomycota</taxon>
        <taxon>Agaricomycotina</taxon>
        <taxon>Agaricomycetes</taxon>
        <taxon>Agaricomycetidae</taxon>
        <taxon>Agaricales</taxon>
        <taxon>Marasmiineae</taxon>
        <taxon>Mycenaceae</taxon>
        <taxon>Mycena</taxon>
    </lineage>
</organism>
<dbReference type="Gene3D" id="1.10.10.10">
    <property type="entry name" value="Winged helix-like DNA-binding domain superfamily/Winged helix DNA-binding domain"/>
    <property type="match status" value="1"/>
</dbReference>
<gene>
    <name evidence="6" type="ORF">GGX14DRAFT_626632</name>
</gene>
<feature type="region of interest" description="Disordered" evidence="4">
    <location>
        <begin position="1"/>
        <end position="26"/>
    </location>
</feature>
<dbReference type="InterPro" id="IPR000232">
    <property type="entry name" value="HSF_DNA-bd"/>
</dbReference>
<dbReference type="AlphaFoldDB" id="A0AAD6YAI3"/>
<dbReference type="GO" id="GO:0003700">
    <property type="term" value="F:DNA-binding transcription factor activity"/>
    <property type="evidence" value="ECO:0007669"/>
    <property type="project" value="InterPro"/>
</dbReference>
<evidence type="ECO:0000256" key="4">
    <source>
        <dbReference type="SAM" id="MobiDB-lite"/>
    </source>
</evidence>
<comment type="subcellular location">
    <subcellularLocation>
        <location evidence="1">Nucleus</location>
    </subcellularLocation>
</comment>
<protein>
    <recommendedName>
        <fullName evidence="5">HSF-type DNA-binding domain-containing protein</fullName>
    </recommendedName>
</protein>
<keyword evidence="2" id="KW-0238">DNA-binding</keyword>
<reference evidence="6" key="1">
    <citation type="submission" date="2023-03" db="EMBL/GenBank/DDBJ databases">
        <title>Massive genome expansion in bonnet fungi (Mycena s.s.) driven by repeated elements and novel gene families across ecological guilds.</title>
        <authorList>
            <consortium name="Lawrence Berkeley National Laboratory"/>
            <person name="Harder C.B."/>
            <person name="Miyauchi S."/>
            <person name="Viragh M."/>
            <person name="Kuo A."/>
            <person name="Thoen E."/>
            <person name="Andreopoulos B."/>
            <person name="Lu D."/>
            <person name="Skrede I."/>
            <person name="Drula E."/>
            <person name="Henrissat B."/>
            <person name="Morin E."/>
            <person name="Kohler A."/>
            <person name="Barry K."/>
            <person name="LaButti K."/>
            <person name="Morin E."/>
            <person name="Salamov A."/>
            <person name="Lipzen A."/>
            <person name="Mereny Z."/>
            <person name="Hegedus B."/>
            <person name="Baldrian P."/>
            <person name="Stursova M."/>
            <person name="Weitz H."/>
            <person name="Taylor A."/>
            <person name="Grigoriev I.V."/>
            <person name="Nagy L.G."/>
            <person name="Martin F."/>
            <person name="Kauserud H."/>
        </authorList>
    </citation>
    <scope>NUCLEOTIDE SEQUENCE</scope>
    <source>
        <strain evidence="6">9144</strain>
    </source>
</reference>
<evidence type="ECO:0000256" key="3">
    <source>
        <dbReference type="ARBA" id="ARBA00023242"/>
    </source>
</evidence>
<dbReference type="EMBL" id="JARJCW010000029">
    <property type="protein sequence ID" value="KAJ7210184.1"/>
    <property type="molecule type" value="Genomic_DNA"/>
</dbReference>
<sequence>MASNLKGKRSASPQSKNSAHVPMPPGFTANCVSGTPGIHGTAPNEPPILMYTLGTRYFGALPIIRWDASGERIVLAHPKRIEEHVLSSVFRQTRLASFYRQLNIYGFSHKSNVDPAIEDHDATVWGRPHVLPSWHLGADSSRDINRSSPLELVVGAKRHVTPRKPRKSPHATPPESGTENQDRGTPNSQSRSWQLRTAGRPNWAWSGAQRRRRWHYQTCARCGTRSPSWLKGGNGVFCSVCGQYDVVGLFVYRFLGPVHDAMVLLAEFSRAIHCSILSLICFLC</sequence>
<keyword evidence="7" id="KW-1185">Reference proteome</keyword>
<evidence type="ECO:0000256" key="2">
    <source>
        <dbReference type="ARBA" id="ARBA00023125"/>
    </source>
</evidence>
<keyword evidence="3" id="KW-0539">Nucleus</keyword>
<feature type="domain" description="HSF-type DNA-binding" evidence="5">
    <location>
        <begin position="63"/>
        <end position="122"/>
    </location>
</feature>
<dbReference type="Proteomes" id="UP001219525">
    <property type="component" value="Unassembled WGS sequence"/>
</dbReference>
<dbReference type="Pfam" id="PF00447">
    <property type="entry name" value="HSF_DNA-bind"/>
    <property type="match status" value="1"/>
</dbReference>
<evidence type="ECO:0000313" key="6">
    <source>
        <dbReference type="EMBL" id="KAJ7210184.1"/>
    </source>
</evidence>
<dbReference type="SUPFAM" id="SSF46785">
    <property type="entry name" value="Winged helix' DNA-binding domain"/>
    <property type="match status" value="1"/>
</dbReference>
<dbReference type="GO" id="GO:0005634">
    <property type="term" value="C:nucleus"/>
    <property type="evidence" value="ECO:0007669"/>
    <property type="project" value="UniProtKB-SubCell"/>
</dbReference>
<evidence type="ECO:0000256" key="1">
    <source>
        <dbReference type="ARBA" id="ARBA00004123"/>
    </source>
</evidence>
<accession>A0AAD6YAI3</accession>
<comment type="caution">
    <text evidence="6">The sequence shown here is derived from an EMBL/GenBank/DDBJ whole genome shotgun (WGS) entry which is preliminary data.</text>
</comment>
<dbReference type="InterPro" id="IPR036390">
    <property type="entry name" value="WH_DNA-bd_sf"/>
</dbReference>
<dbReference type="InterPro" id="IPR036388">
    <property type="entry name" value="WH-like_DNA-bd_sf"/>
</dbReference>
<feature type="region of interest" description="Disordered" evidence="4">
    <location>
        <begin position="155"/>
        <end position="194"/>
    </location>
</feature>
<feature type="compositionally biased region" description="Basic residues" evidence="4">
    <location>
        <begin position="156"/>
        <end position="169"/>
    </location>
</feature>
<name>A0AAD6YAI3_9AGAR</name>
<dbReference type="GO" id="GO:0043565">
    <property type="term" value="F:sequence-specific DNA binding"/>
    <property type="evidence" value="ECO:0007669"/>
    <property type="project" value="InterPro"/>
</dbReference>
<evidence type="ECO:0000313" key="7">
    <source>
        <dbReference type="Proteomes" id="UP001219525"/>
    </source>
</evidence>
<evidence type="ECO:0000259" key="5">
    <source>
        <dbReference type="Pfam" id="PF00447"/>
    </source>
</evidence>